<feature type="chain" id="PRO_5040895692" evidence="1">
    <location>
        <begin position="21"/>
        <end position="102"/>
    </location>
</feature>
<evidence type="ECO:0000313" key="2">
    <source>
        <dbReference type="EMBL" id="KAJ5366517.1"/>
    </source>
</evidence>
<gene>
    <name evidence="2" type="ORF">N7541_000458</name>
</gene>
<reference evidence="2" key="2">
    <citation type="journal article" date="2023" name="IMA Fungus">
        <title>Comparative genomic study of the Penicillium genus elucidates a diverse pangenome and 15 lateral gene transfer events.</title>
        <authorList>
            <person name="Petersen C."/>
            <person name="Sorensen T."/>
            <person name="Nielsen M.R."/>
            <person name="Sondergaard T.E."/>
            <person name="Sorensen J.L."/>
            <person name="Fitzpatrick D.A."/>
            <person name="Frisvad J.C."/>
            <person name="Nielsen K.L."/>
        </authorList>
    </citation>
    <scope>NUCLEOTIDE SEQUENCE</scope>
    <source>
        <strain evidence="2">IBT 35675</strain>
    </source>
</reference>
<dbReference type="EMBL" id="JAPZBR010000001">
    <property type="protein sequence ID" value="KAJ5366517.1"/>
    <property type="molecule type" value="Genomic_DNA"/>
</dbReference>
<dbReference type="Proteomes" id="UP001148299">
    <property type="component" value="Unassembled WGS sequence"/>
</dbReference>
<dbReference type="PANTHER" id="PTHR37475">
    <property type="entry name" value="ZYGOTE-SPECIFIC CLASS V COPY B GENE PROTEIN"/>
    <property type="match status" value="1"/>
</dbReference>
<keyword evidence="3" id="KW-1185">Reference proteome</keyword>
<protein>
    <submittedName>
        <fullName evidence="2">Uncharacterized protein</fullName>
    </submittedName>
</protein>
<feature type="signal peptide" evidence="1">
    <location>
        <begin position="1"/>
        <end position="20"/>
    </location>
</feature>
<proteinExistence type="predicted"/>
<name>A0A9W9RU50_PENBR</name>
<keyword evidence="1" id="KW-0732">Signal</keyword>
<reference evidence="2" key="1">
    <citation type="submission" date="2022-12" db="EMBL/GenBank/DDBJ databases">
        <authorList>
            <person name="Petersen C."/>
        </authorList>
    </citation>
    <scope>NUCLEOTIDE SEQUENCE</scope>
    <source>
        <strain evidence="2">IBT 35675</strain>
    </source>
</reference>
<accession>A0A9W9RU50</accession>
<sequence>MVSSMAMLHLVLTLAPYVPGWPFLQEWPSKFGWPFGSREPFEGDGLIEYGKCQAGCATLVMACYAGEGAAWGDTLGKTAPPPVKACNSNFGDCQAECAKRWL</sequence>
<dbReference type="PANTHER" id="PTHR37475:SF1">
    <property type="entry name" value="ZYGOTE-SPECIFIC PROTEIN"/>
    <property type="match status" value="1"/>
</dbReference>
<dbReference type="AlphaFoldDB" id="A0A9W9RU50"/>
<comment type="caution">
    <text evidence="2">The sequence shown here is derived from an EMBL/GenBank/DDBJ whole genome shotgun (WGS) entry which is preliminary data.</text>
</comment>
<evidence type="ECO:0000313" key="3">
    <source>
        <dbReference type="Proteomes" id="UP001148299"/>
    </source>
</evidence>
<evidence type="ECO:0000256" key="1">
    <source>
        <dbReference type="SAM" id="SignalP"/>
    </source>
</evidence>
<organism evidence="2 3">
    <name type="scientific">Penicillium brevicompactum</name>
    <dbReference type="NCBI Taxonomy" id="5074"/>
    <lineage>
        <taxon>Eukaryota</taxon>
        <taxon>Fungi</taxon>
        <taxon>Dikarya</taxon>
        <taxon>Ascomycota</taxon>
        <taxon>Pezizomycotina</taxon>
        <taxon>Eurotiomycetes</taxon>
        <taxon>Eurotiomycetidae</taxon>
        <taxon>Eurotiales</taxon>
        <taxon>Aspergillaceae</taxon>
        <taxon>Penicillium</taxon>
    </lineage>
</organism>